<dbReference type="EMBL" id="CP103300">
    <property type="protein sequence ID" value="UYM18459.1"/>
    <property type="molecule type" value="Genomic_DNA"/>
</dbReference>
<evidence type="ECO:0000256" key="1">
    <source>
        <dbReference type="SAM" id="Phobius"/>
    </source>
</evidence>
<feature type="transmembrane region" description="Helical" evidence="1">
    <location>
        <begin position="165"/>
        <end position="186"/>
    </location>
</feature>
<evidence type="ECO:0000313" key="2">
    <source>
        <dbReference type="EMBL" id="UYM18459.1"/>
    </source>
</evidence>
<reference evidence="2" key="1">
    <citation type="submission" date="2022-10" db="EMBL/GenBank/DDBJ databases">
        <title>Completed Genome Sequence of two octocoral isolated bacterium, Endozoicomonas euniceicola EF212T and Endozoicomonas gorgoniicola PS125T.</title>
        <authorList>
            <person name="Chiou Y.-J."/>
            <person name="Chen Y.-H."/>
        </authorList>
    </citation>
    <scope>NUCLEOTIDE SEQUENCE</scope>
    <source>
        <strain evidence="2">EF212</strain>
    </source>
</reference>
<feature type="transmembrane region" description="Helical" evidence="1">
    <location>
        <begin position="112"/>
        <end position="133"/>
    </location>
</feature>
<feature type="transmembrane region" description="Helical" evidence="1">
    <location>
        <begin position="193"/>
        <end position="215"/>
    </location>
</feature>
<feature type="transmembrane region" description="Helical" evidence="1">
    <location>
        <begin position="287"/>
        <end position="315"/>
    </location>
</feature>
<keyword evidence="1" id="KW-0812">Transmembrane</keyword>
<feature type="transmembrane region" description="Helical" evidence="1">
    <location>
        <begin position="140"/>
        <end position="159"/>
    </location>
</feature>
<keyword evidence="1" id="KW-1133">Transmembrane helix</keyword>
<accession>A0ABY6H1I7</accession>
<organism evidence="2 3">
    <name type="scientific">Endozoicomonas euniceicola</name>
    <dbReference type="NCBI Taxonomy" id="1234143"/>
    <lineage>
        <taxon>Bacteria</taxon>
        <taxon>Pseudomonadati</taxon>
        <taxon>Pseudomonadota</taxon>
        <taxon>Gammaproteobacteria</taxon>
        <taxon>Oceanospirillales</taxon>
        <taxon>Endozoicomonadaceae</taxon>
        <taxon>Endozoicomonas</taxon>
    </lineage>
</organism>
<name>A0ABY6H1I7_9GAMM</name>
<gene>
    <name evidence="2" type="ORF">NX720_11350</name>
</gene>
<dbReference type="Pfam" id="PF07907">
    <property type="entry name" value="YibE_F"/>
    <property type="match status" value="1"/>
</dbReference>
<evidence type="ECO:0000313" key="3">
    <source>
        <dbReference type="Proteomes" id="UP001163255"/>
    </source>
</evidence>
<keyword evidence="1" id="KW-0472">Membrane</keyword>
<dbReference type="InterPro" id="IPR012507">
    <property type="entry name" value="YibE_F"/>
</dbReference>
<dbReference type="PANTHER" id="PTHR41771:SF1">
    <property type="entry name" value="MEMBRANE PROTEIN"/>
    <property type="match status" value="1"/>
</dbReference>
<dbReference type="Proteomes" id="UP001163255">
    <property type="component" value="Chromosome"/>
</dbReference>
<proteinExistence type="predicted"/>
<sequence length="373" mass="39835">MRGMLLGFTTLLLALVYQLSGQPADGDVHQVAQVHLADDSRLVVIGSNRIGEQRLQVRLESDRNSGRVYEASNRLNGSMEYDEYYQPGDRVLVAIQGLETGDTPQVRVLSHYRLPVLGGLLAVFALGLLLYAGRVGVKSLLSFLGSVIIVWKLLIPGLLAGISPVIMTALTLAALSALIIISVAGWSHKGQVALAGTLIGLVVTSLLCLLVGRWLHLDGMSQPLAQSLLFETGMHLNMLDIFYAAIVIGASGAAMDVAMEMAATMEEIQLNHPDISRSALLRSGFRVGNAVIGTMTTTLLLAYSGGFLTLLMLFISRDTSLIQVINMKLVASEAARTLIGSLALVIVAPVTAWIASWVYVKDEGLVSGTVAKV</sequence>
<dbReference type="RefSeq" id="WP_262601222.1">
    <property type="nucleotide sequence ID" value="NZ_CP103300.1"/>
</dbReference>
<dbReference type="PANTHER" id="PTHR41771">
    <property type="entry name" value="MEMBRANE PROTEIN-RELATED"/>
    <property type="match status" value="1"/>
</dbReference>
<feature type="transmembrane region" description="Helical" evidence="1">
    <location>
        <begin position="335"/>
        <end position="360"/>
    </location>
</feature>
<keyword evidence="3" id="KW-1185">Reference proteome</keyword>
<protein>
    <submittedName>
        <fullName evidence="2">YibE/F family protein</fullName>
    </submittedName>
</protein>